<keyword evidence="2 4" id="KW-0238">DNA-binding</keyword>
<keyword evidence="7" id="KW-1185">Reference proteome</keyword>
<reference evidence="6 7" key="1">
    <citation type="submission" date="2019-11" db="EMBL/GenBank/DDBJ databases">
        <title>Draft Genome Sequences of Six Type Strains of the Genus Massilia.</title>
        <authorList>
            <person name="Miess H."/>
            <person name="Frediansyah A."/>
            <person name="Goeker M."/>
            <person name="Gross H."/>
        </authorList>
    </citation>
    <scope>NUCLEOTIDE SEQUENCE [LARGE SCALE GENOMIC DNA]</scope>
    <source>
        <strain evidence="6 7">DSM 17513</strain>
    </source>
</reference>
<organism evidence="6 7">
    <name type="scientific">Pseudoduganella dura</name>
    <dbReference type="NCBI Taxonomy" id="321982"/>
    <lineage>
        <taxon>Bacteria</taxon>
        <taxon>Pseudomonadati</taxon>
        <taxon>Pseudomonadota</taxon>
        <taxon>Betaproteobacteria</taxon>
        <taxon>Burkholderiales</taxon>
        <taxon>Oxalobacteraceae</taxon>
        <taxon>Telluria group</taxon>
        <taxon>Pseudoduganella</taxon>
    </lineage>
</organism>
<dbReference type="PANTHER" id="PTHR47506">
    <property type="entry name" value="TRANSCRIPTIONAL REGULATORY PROTEIN"/>
    <property type="match status" value="1"/>
</dbReference>
<accession>A0A6I3XSC7</accession>
<dbReference type="InterPro" id="IPR036271">
    <property type="entry name" value="Tet_transcr_reg_TetR-rel_C_sf"/>
</dbReference>
<keyword evidence="3" id="KW-0804">Transcription</keyword>
<dbReference type="GO" id="GO:0003677">
    <property type="term" value="F:DNA binding"/>
    <property type="evidence" value="ECO:0007669"/>
    <property type="project" value="UniProtKB-UniRule"/>
</dbReference>
<dbReference type="Gene3D" id="1.10.10.60">
    <property type="entry name" value="Homeodomain-like"/>
    <property type="match status" value="1"/>
</dbReference>
<dbReference type="SUPFAM" id="SSF46689">
    <property type="entry name" value="Homeodomain-like"/>
    <property type="match status" value="1"/>
</dbReference>
<evidence type="ECO:0000313" key="6">
    <source>
        <dbReference type="EMBL" id="MUI15368.1"/>
    </source>
</evidence>
<dbReference type="Pfam" id="PF21993">
    <property type="entry name" value="TetR_C_13_2"/>
    <property type="match status" value="1"/>
</dbReference>
<dbReference type="RefSeq" id="WP_155711067.1">
    <property type="nucleotide sequence ID" value="NZ_BMWU01000004.1"/>
</dbReference>
<protein>
    <submittedName>
        <fullName evidence="6">TetR family transcriptional regulator</fullName>
    </submittedName>
</protein>
<evidence type="ECO:0000259" key="5">
    <source>
        <dbReference type="PROSITE" id="PS50977"/>
    </source>
</evidence>
<proteinExistence type="predicted"/>
<dbReference type="Pfam" id="PF00440">
    <property type="entry name" value="TetR_N"/>
    <property type="match status" value="1"/>
</dbReference>
<dbReference type="EMBL" id="WNWM01000002">
    <property type="protein sequence ID" value="MUI15368.1"/>
    <property type="molecule type" value="Genomic_DNA"/>
</dbReference>
<dbReference type="Proteomes" id="UP000431684">
    <property type="component" value="Unassembled WGS sequence"/>
</dbReference>
<keyword evidence="1" id="KW-0805">Transcription regulation</keyword>
<evidence type="ECO:0000256" key="1">
    <source>
        <dbReference type="ARBA" id="ARBA00023015"/>
    </source>
</evidence>
<dbReference type="InterPro" id="IPR009057">
    <property type="entry name" value="Homeodomain-like_sf"/>
</dbReference>
<dbReference type="InterPro" id="IPR054156">
    <property type="entry name" value="YxaF_TetR_C"/>
</dbReference>
<name>A0A6I3XSC7_9BURK</name>
<feature type="domain" description="HTH tetR-type" evidence="5">
    <location>
        <begin position="9"/>
        <end position="69"/>
    </location>
</feature>
<comment type="caution">
    <text evidence="6">The sequence shown here is derived from an EMBL/GenBank/DDBJ whole genome shotgun (WGS) entry which is preliminary data.</text>
</comment>
<dbReference type="Gene3D" id="1.10.357.10">
    <property type="entry name" value="Tetracycline Repressor, domain 2"/>
    <property type="match status" value="1"/>
</dbReference>
<evidence type="ECO:0000256" key="4">
    <source>
        <dbReference type="PROSITE-ProRule" id="PRU00335"/>
    </source>
</evidence>
<dbReference type="PANTHER" id="PTHR47506:SF7">
    <property type="entry name" value="TRANSCRIPTIONAL REGULATORY PROTEIN"/>
    <property type="match status" value="1"/>
</dbReference>
<evidence type="ECO:0000313" key="7">
    <source>
        <dbReference type="Proteomes" id="UP000431684"/>
    </source>
</evidence>
<dbReference type="InterPro" id="IPR001647">
    <property type="entry name" value="HTH_TetR"/>
</dbReference>
<gene>
    <name evidence="6" type="ORF">GJV26_23340</name>
</gene>
<dbReference type="PROSITE" id="PS50977">
    <property type="entry name" value="HTH_TETR_2"/>
    <property type="match status" value="1"/>
</dbReference>
<feature type="DNA-binding region" description="H-T-H motif" evidence="4">
    <location>
        <begin position="32"/>
        <end position="51"/>
    </location>
</feature>
<sequence length="190" mass="20319">MRVSKAQAQENRARVVETASALFRERGYDDVGVAELMAAAGLTHGGFYNQFESKAALMSEATACSLSRSNMRMADVDVRRFIEHYLSREHRDSRGDGCTIAALSGDAARQDDGIKNLFEAGIAGLAKDLGDKLGADNLPDTRAKVLSMVAHLVGAVMLSRACTDDAPIADEILKACRADLLAQLSGTISK</sequence>
<dbReference type="SUPFAM" id="SSF48498">
    <property type="entry name" value="Tetracyclin repressor-like, C-terminal domain"/>
    <property type="match status" value="1"/>
</dbReference>
<evidence type="ECO:0000256" key="3">
    <source>
        <dbReference type="ARBA" id="ARBA00023163"/>
    </source>
</evidence>
<evidence type="ECO:0000256" key="2">
    <source>
        <dbReference type="ARBA" id="ARBA00023125"/>
    </source>
</evidence>
<dbReference type="AlphaFoldDB" id="A0A6I3XSC7"/>
<dbReference type="OrthoDB" id="9798857at2"/>
<dbReference type="PRINTS" id="PR00455">
    <property type="entry name" value="HTHTETR"/>
</dbReference>